<sequence length="215" mass="24683">MRSRTMRLTVCSRRLRRGGCDYGPWCRFHQRDNKDKDERWYGDWLDGCFRIDIAPEILHYAHLPTTVRSTFGGSNLAKSNLYCTSALCISSSARTRITCGIEHLLFGIFDMLWFFFSTYISCKQCRMATQNVFDTRFGVALLLTATPDPGPKSSVSLGIGLRPQSDTTPGCPHVCYMWWKLLHVGEQPIYLLQSLTSWQHSLQRCGRDQSILQKQ</sequence>
<reference evidence="1" key="1">
    <citation type="journal article" date="2020" name="Stud. Mycol.">
        <title>101 Dothideomycetes genomes: a test case for predicting lifestyles and emergence of pathogens.</title>
        <authorList>
            <person name="Haridas S."/>
            <person name="Albert R."/>
            <person name="Binder M."/>
            <person name="Bloem J."/>
            <person name="Labutti K."/>
            <person name="Salamov A."/>
            <person name="Andreopoulos B."/>
            <person name="Baker S."/>
            <person name="Barry K."/>
            <person name="Bills G."/>
            <person name="Bluhm B."/>
            <person name="Cannon C."/>
            <person name="Castanera R."/>
            <person name="Culley D."/>
            <person name="Daum C."/>
            <person name="Ezra D."/>
            <person name="Gonzalez J."/>
            <person name="Henrissat B."/>
            <person name="Kuo A."/>
            <person name="Liang C."/>
            <person name="Lipzen A."/>
            <person name="Lutzoni F."/>
            <person name="Magnuson J."/>
            <person name="Mondo S."/>
            <person name="Nolan M."/>
            <person name="Ohm R."/>
            <person name="Pangilinan J."/>
            <person name="Park H.-J."/>
            <person name="Ramirez L."/>
            <person name="Alfaro M."/>
            <person name="Sun H."/>
            <person name="Tritt A."/>
            <person name="Yoshinaga Y."/>
            <person name="Zwiers L.-H."/>
            <person name="Turgeon B."/>
            <person name="Goodwin S."/>
            <person name="Spatafora J."/>
            <person name="Crous P."/>
            <person name="Grigoriev I."/>
        </authorList>
    </citation>
    <scope>NUCLEOTIDE SEQUENCE</scope>
    <source>
        <strain evidence="1">CBS 119925</strain>
    </source>
</reference>
<dbReference type="Proteomes" id="UP000799440">
    <property type="component" value="Unassembled WGS sequence"/>
</dbReference>
<protein>
    <recommendedName>
        <fullName evidence="3">C3H1-type domain-containing protein</fullName>
    </recommendedName>
</protein>
<evidence type="ECO:0000313" key="2">
    <source>
        <dbReference type="Proteomes" id="UP000799440"/>
    </source>
</evidence>
<gene>
    <name evidence="1" type="ORF">M011DRAFT_237903</name>
</gene>
<proteinExistence type="predicted"/>
<evidence type="ECO:0008006" key="3">
    <source>
        <dbReference type="Google" id="ProtNLM"/>
    </source>
</evidence>
<dbReference type="EMBL" id="MU006564">
    <property type="protein sequence ID" value="KAF2750315.1"/>
    <property type="molecule type" value="Genomic_DNA"/>
</dbReference>
<keyword evidence="2" id="KW-1185">Reference proteome</keyword>
<evidence type="ECO:0000313" key="1">
    <source>
        <dbReference type="EMBL" id="KAF2750315.1"/>
    </source>
</evidence>
<name>A0A6A6VIA1_9PLEO</name>
<dbReference type="AlphaFoldDB" id="A0A6A6VIA1"/>
<organism evidence="1 2">
    <name type="scientific">Sporormia fimetaria CBS 119925</name>
    <dbReference type="NCBI Taxonomy" id="1340428"/>
    <lineage>
        <taxon>Eukaryota</taxon>
        <taxon>Fungi</taxon>
        <taxon>Dikarya</taxon>
        <taxon>Ascomycota</taxon>
        <taxon>Pezizomycotina</taxon>
        <taxon>Dothideomycetes</taxon>
        <taxon>Pleosporomycetidae</taxon>
        <taxon>Pleosporales</taxon>
        <taxon>Sporormiaceae</taxon>
        <taxon>Sporormia</taxon>
    </lineage>
</organism>
<accession>A0A6A6VIA1</accession>